<comment type="caution">
    <text evidence="2">The sequence shown here is derived from an EMBL/GenBank/DDBJ whole genome shotgun (WGS) entry which is preliminary data.</text>
</comment>
<dbReference type="Proteomes" id="UP001214521">
    <property type="component" value="Unassembled WGS sequence"/>
</dbReference>
<dbReference type="Gene3D" id="1.10.260.40">
    <property type="entry name" value="lambda repressor-like DNA-binding domains"/>
    <property type="match status" value="1"/>
</dbReference>
<evidence type="ECO:0000259" key="1">
    <source>
        <dbReference type="PROSITE" id="PS50943"/>
    </source>
</evidence>
<dbReference type="SUPFAM" id="SSF47413">
    <property type="entry name" value="lambda repressor-like DNA-binding domains"/>
    <property type="match status" value="1"/>
</dbReference>
<gene>
    <name evidence="2" type="ORF">QEK83_001609</name>
</gene>
<sequence length="68" mass="7403">MEPFALLSANRDGWKPGQSAFCFAPVISGRRALGNVIRRARASQGLTRIELAEALGMHRTQLGHVEQG</sequence>
<proteinExistence type="predicted"/>
<organism evidence="2 3">
    <name type="scientific">Stenotrophomonas maltophilia</name>
    <name type="common">Pseudomonas maltophilia</name>
    <name type="synonym">Xanthomonas maltophilia</name>
    <dbReference type="NCBI Taxonomy" id="40324"/>
    <lineage>
        <taxon>Bacteria</taxon>
        <taxon>Pseudomonadati</taxon>
        <taxon>Pseudomonadota</taxon>
        <taxon>Gammaproteobacteria</taxon>
        <taxon>Lysobacterales</taxon>
        <taxon>Lysobacteraceae</taxon>
        <taxon>Stenotrophomonas</taxon>
        <taxon>Stenotrophomonas maltophilia group</taxon>
    </lineage>
</organism>
<dbReference type="EMBL" id="ABLOMU010000012">
    <property type="protein sequence ID" value="EKT4440962.1"/>
    <property type="molecule type" value="Genomic_DNA"/>
</dbReference>
<dbReference type="InterPro" id="IPR001387">
    <property type="entry name" value="Cro/C1-type_HTH"/>
</dbReference>
<dbReference type="CDD" id="cd00093">
    <property type="entry name" value="HTH_XRE"/>
    <property type="match status" value="1"/>
</dbReference>
<accession>A0AAI9CA95</accession>
<dbReference type="RefSeq" id="WP_164157935.1">
    <property type="nucleotide sequence ID" value="NZ_JBFCWN010000003.1"/>
</dbReference>
<dbReference type="PROSITE" id="PS50943">
    <property type="entry name" value="HTH_CROC1"/>
    <property type="match status" value="1"/>
</dbReference>
<dbReference type="Pfam" id="PF01381">
    <property type="entry name" value="HTH_3"/>
    <property type="match status" value="1"/>
</dbReference>
<dbReference type="InterPro" id="IPR010982">
    <property type="entry name" value="Lambda_DNA-bd_dom_sf"/>
</dbReference>
<dbReference type="GO" id="GO:0003677">
    <property type="term" value="F:DNA binding"/>
    <property type="evidence" value="ECO:0007669"/>
    <property type="project" value="InterPro"/>
</dbReference>
<feature type="domain" description="HTH cro/C1-type" evidence="1">
    <location>
        <begin position="37"/>
        <end position="68"/>
    </location>
</feature>
<evidence type="ECO:0000313" key="2">
    <source>
        <dbReference type="EMBL" id="EKT4440962.1"/>
    </source>
</evidence>
<protein>
    <submittedName>
        <fullName evidence="2">Helix-turn-helix transcriptional regulator</fullName>
    </submittedName>
</protein>
<name>A0AAI9CA95_STEMA</name>
<reference evidence="2" key="1">
    <citation type="submission" date="2022-07" db="EMBL/GenBank/DDBJ databases">
        <authorList>
            <consortium name="Clinical and Environmental Microbiology Branch: Whole genome sequencing antimicrobial resistance pathogens in the healthcare setting"/>
        </authorList>
    </citation>
    <scope>NUCLEOTIDE SEQUENCE</scope>
    <source>
        <strain evidence="2">Stenotrophomonas_maltophilia_2021CK-00905</strain>
    </source>
</reference>
<evidence type="ECO:0000313" key="3">
    <source>
        <dbReference type="Proteomes" id="UP001214521"/>
    </source>
</evidence>
<dbReference type="AlphaFoldDB" id="A0AAI9CA95"/>